<evidence type="ECO:0000313" key="6">
    <source>
        <dbReference type="EMBL" id="EXX68777.1"/>
    </source>
</evidence>
<evidence type="ECO:0000256" key="4">
    <source>
        <dbReference type="ARBA" id="ARBA00022840"/>
    </source>
</evidence>
<dbReference type="GO" id="GO:0005524">
    <property type="term" value="F:ATP binding"/>
    <property type="evidence" value="ECO:0007669"/>
    <property type="project" value="UniProtKB-KW"/>
</dbReference>
<evidence type="ECO:0000256" key="2">
    <source>
        <dbReference type="ARBA" id="ARBA00022741"/>
    </source>
</evidence>
<keyword evidence="1" id="KW-0808">Transferase</keyword>
<evidence type="ECO:0000313" key="7">
    <source>
        <dbReference type="Proteomes" id="UP000022910"/>
    </source>
</evidence>
<feature type="domain" description="Protein kinase" evidence="5">
    <location>
        <begin position="95"/>
        <end position="367"/>
    </location>
</feature>
<evidence type="ECO:0000256" key="1">
    <source>
        <dbReference type="ARBA" id="ARBA00022679"/>
    </source>
</evidence>
<gene>
    <name evidence="6" type="ORF">RirG_102110</name>
</gene>
<reference evidence="6 7" key="1">
    <citation type="submission" date="2014-02" db="EMBL/GenBank/DDBJ databases">
        <title>Single nucleus genome sequencing reveals high similarity among nuclei of an endomycorrhizal fungus.</title>
        <authorList>
            <person name="Lin K."/>
            <person name="Geurts R."/>
            <person name="Zhang Z."/>
            <person name="Limpens E."/>
            <person name="Saunders D.G."/>
            <person name="Mu D."/>
            <person name="Pang E."/>
            <person name="Cao H."/>
            <person name="Cha H."/>
            <person name="Lin T."/>
            <person name="Zhou Q."/>
            <person name="Shang Y."/>
            <person name="Li Y."/>
            <person name="Ivanov S."/>
            <person name="Sharma T."/>
            <person name="Velzen R.V."/>
            <person name="Ruijter N.D."/>
            <person name="Aanen D.K."/>
            <person name="Win J."/>
            <person name="Kamoun S."/>
            <person name="Bisseling T."/>
            <person name="Huang S."/>
        </authorList>
    </citation>
    <scope>NUCLEOTIDE SEQUENCE [LARGE SCALE GENOMIC DNA]</scope>
    <source>
        <strain evidence="7">DAOM197198w</strain>
    </source>
</reference>
<dbReference type="PANTHER" id="PTHR44329">
    <property type="entry name" value="SERINE/THREONINE-PROTEIN KINASE TNNI3K-RELATED"/>
    <property type="match status" value="1"/>
</dbReference>
<keyword evidence="4" id="KW-0067">ATP-binding</keyword>
<evidence type="ECO:0000259" key="5">
    <source>
        <dbReference type="PROSITE" id="PS50011"/>
    </source>
</evidence>
<dbReference type="InterPro" id="IPR011009">
    <property type="entry name" value="Kinase-like_dom_sf"/>
</dbReference>
<accession>A0A015JGZ7</accession>
<comment type="caution">
    <text evidence="6">The sequence shown here is derived from an EMBL/GenBank/DDBJ whole genome shotgun (WGS) entry which is preliminary data.</text>
</comment>
<dbReference type="PANTHER" id="PTHR44329:SF288">
    <property type="entry name" value="MITOGEN-ACTIVATED PROTEIN KINASE KINASE KINASE 20"/>
    <property type="match status" value="1"/>
</dbReference>
<dbReference type="InterPro" id="IPR051681">
    <property type="entry name" value="Ser/Thr_Kinases-Pseudokinases"/>
</dbReference>
<dbReference type="OrthoDB" id="6718656at2759"/>
<name>A0A015JGZ7_RHIIW</name>
<dbReference type="AlphaFoldDB" id="A0A015JGZ7"/>
<sequence length="438" mass="50473">MSNMSSRQNGDLDYMDFIENESKTKSNIDFGKCLDCRKERSSVGWCKDCEINALKDNFKNWTSGNINMDNFIKHTQLHASESVDYLEYVNFDQFDLIENTNKGGAFSTIYSAVWMEGPRWVWDEDAEQWTRNGPIKVALKRLNNSQNISEEYFKQLYKYHRCLQSGSVADCFGITKDPTSNYMFVMRYYENGDLHSYLDEAQGMLCWRDIVDMLWGISGGVENIHECGLIHGHLHGGNLLVENEPDSVDTRIADVGLHGPIDKRDTNEIFGVLPYVAPEILKGNPPTKASDIYSFGIIMWTLSAGSRPWCDRPHDLRLASEICFGLRPEIIDGTPKVYIQLMTQCWHPDPSKRPTASKLYELLGSWVTAICDDPDPSELSDQFDIAEEKKFSDLERNKFRQQKIHPQAFYTSRHLYFPELINIFRHNDDLKFFAKGKI</sequence>
<evidence type="ECO:0000256" key="3">
    <source>
        <dbReference type="ARBA" id="ARBA00022777"/>
    </source>
</evidence>
<dbReference type="InterPro" id="IPR001245">
    <property type="entry name" value="Ser-Thr/Tyr_kinase_cat_dom"/>
</dbReference>
<dbReference type="HOGENOM" id="CLU_000288_7_34_1"/>
<protein>
    <submittedName>
        <fullName evidence="6">Kin1p</fullName>
    </submittedName>
</protein>
<dbReference type="EMBL" id="JEMT01017173">
    <property type="protein sequence ID" value="EXX68777.1"/>
    <property type="molecule type" value="Genomic_DNA"/>
</dbReference>
<dbReference type="Gene3D" id="1.10.510.10">
    <property type="entry name" value="Transferase(Phosphotransferase) domain 1"/>
    <property type="match status" value="1"/>
</dbReference>
<dbReference type="SUPFAM" id="SSF56112">
    <property type="entry name" value="Protein kinase-like (PK-like)"/>
    <property type="match status" value="1"/>
</dbReference>
<proteinExistence type="predicted"/>
<dbReference type="PRINTS" id="PR00109">
    <property type="entry name" value="TYRKINASE"/>
</dbReference>
<dbReference type="Pfam" id="PF07714">
    <property type="entry name" value="PK_Tyr_Ser-Thr"/>
    <property type="match status" value="1"/>
</dbReference>
<keyword evidence="3" id="KW-0418">Kinase</keyword>
<keyword evidence="2" id="KW-0547">Nucleotide-binding</keyword>
<keyword evidence="7" id="KW-1185">Reference proteome</keyword>
<dbReference type="GO" id="GO:0004674">
    <property type="term" value="F:protein serine/threonine kinase activity"/>
    <property type="evidence" value="ECO:0007669"/>
    <property type="project" value="TreeGrafter"/>
</dbReference>
<dbReference type="PROSITE" id="PS50011">
    <property type="entry name" value="PROTEIN_KINASE_DOM"/>
    <property type="match status" value="1"/>
</dbReference>
<dbReference type="Proteomes" id="UP000022910">
    <property type="component" value="Unassembled WGS sequence"/>
</dbReference>
<dbReference type="InterPro" id="IPR000719">
    <property type="entry name" value="Prot_kinase_dom"/>
</dbReference>
<organism evidence="6 7">
    <name type="scientific">Rhizophagus irregularis (strain DAOM 197198w)</name>
    <name type="common">Glomus intraradices</name>
    <dbReference type="NCBI Taxonomy" id="1432141"/>
    <lineage>
        <taxon>Eukaryota</taxon>
        <taxon>Fungi</taxon>
        <taxon>Fungi incertae sedis</taxon>
        <taxon>Mucoromycota</taxon>
        <taxon>Glomeromycotina</taxon>
        <taxon>Glomeromycetes</taxon>
        <taxon>Glomerales</taxon>
        <taxon>Glomeraceae</taxon>
        <taxon>Rhizophagus</taxon>
    </lineage>
</organism>